<name>A0A8J2FVC9_9BACT</name>
<feature type="region of interest" description="Disordered" evidence="1">
    <location>
        <begin position="1"/>
        <end position="59"/>
    </location>
</feature>
<dbReference type="AlphaFoldDB" id="A0A8J2FVC9"/>
<feature type="compositionally biased region" description="Polar residues" evidence="1">
    <location>
        <begin position="9"/>
        <end position="21"/>
    </location>
</feature>
<dbReference type="EMBL" id="CAJNOB010000004">
    <property type="protein sequence ID" value="CAF0692415.1"/>
    <property type="molecule type" value="Genomic_DNA"/>
</dbReference>
<reference evidence="2" key="1">
    <citation type="submission" date="2021-02" db="EMBL/GenBank/DDBJ databases">
        <authorList>
            <person name="Cremers G."/>
            <person name="Picone N."/>
        </authorList>
    </citation>
    <scope>NUCLEOTIDE SEQUENCE</scope>
    <source>
        <strain evidence="2">PQ17</strain>
    </source>
</reference>
<protein>
    <submittedName>
        <fullName evidence="2">Uncharacterized protein</fullName>
    </submittedName>
</protein>
<proteinExistence type="predicted"/>
<dbReference type="Proteomes" id="UP000663859">
    <property type="component" value="Unassembled WGS sequence"/>
</dbReference>
<evidence type="ECO:0000313" key="3">
    <source>
        <dbReference type="Proteomes" id="UP000663859"/>
    </source>
</evidence>
<evidence type="ECO:0000313" key="2">
    <source>
        <dbReference type="EMBL" id="CAF0692415.1"/>
    </source>
</evidence>
<sequence length="114" mass="12417">MGRSFASKPINTFGSTGSTLKPASGGNVKRRIGSQKRKRSTDGISCRALSPPEALPGKPLTHYQRLAEVGTGLSPAQNPREVRPVYHGRAATRARNPIGIFFLAYWLTVRLQTQ</sequence>
<gene>
    <name evidence="2" type="ORF">MPNT_120010</name>
</gene>
<organism evidence="2 3">
    <name type="scientific">Candidatus Methylacidithermus pantelleriae</name>
    <dbReference type="NCBI Taxonomy" id="2744239"/>
    <lineage>
        <taxon>Bacteria</taxon>
        <taxon>Pseudomonadati</taxon>
        <taxon>Verrucomicrobiota</taxon>
        <taxon>Methylacidiphilae</taxon>
        <taxon>Methylacidiphilales</taxon>
        <taxon>Methylacidiphilaceae</taxon>
        <taxon>Candidatus Methylacidithermus</taxon>
    </lineage>
</organism>
<keyword evidence="3" id="KW-1185">Reference proteome</keyword>
<comment type="caution">
    <text evidence="2">The sequence shown here is derived from an EMBL/GenBank/DDBJ whole genome shotgun (WGS) entry which is preliminary data.</text>
</comment>
<evidence type="ECO:0000256" key="1">
    <source>
        <dbReference type="SAM" id="MobiDB-lite"/>
    </source>
</evidence>
<accession>A0A8J2FVC9</accession>
<feature type="compositionally biased region" description="Basic residues" evidence="1">
    <location>
        <begin position="28"/>
        <end position="39"/>
    </location>
</feature>